<evidence type="ECO:0000313" key="10">
    <source>
        <dbReference type="Proteomes" id="UP001159405"/>
    </source>
</evidence>
<comment type="caution">
    <text evidence="9">The sequence shown here is derived from an EMBL/GenBank/DDBJ whole genome shotgun (WGS) entry which is preliminary data.</text>
</comment>
<reference evidence="9 10" key="1">
    <citation type="submission" date="2022-05" db="EMBL/GenBank/DDBJ databases">
        <authorList>
            <consortium name="Genoscope - CEA"/>
            <person name="William W."/>
        </authorList>
    </citation>
    <scope>NUCLEOTIDE SEQUENCE [LARGE SCALE GENOMIC DNA]</scope>
</reference>
<proteinExistence type="inferred from homology"/>
<organism evidence="9 10">
    <name type="scientific">Porites lobata</name>
    <dbReference type="NCBI Taxonomy" id="104759"/>
    <lineage>
        <taxon>Eukaryota</taxon>
        <taxon>Metazoa</taxon>
        <taxon>Cnidaria</taxon>
        <taxon>Anthozoa</taxon>
        <taxon>Hexacorallia</taxon>
        <taxon>Scleractinia</taxon>
        <taxon>Fungiina</taxon>
        <taxon>Poritidae</taxon>
        <taxon>Porites</taxon>
    </lineage>
</organism>
<evidence type="ECO:0000256" key="3">
    <source>
        <dbReference type="ARBA" id="ARBA00023235"/>
    </source>
</evidence>
<dbReference type="Proteomes" id="UP001159405">
    <property type="component" value="Unassembled WGS sequence"/>
</dbReference>
<evidence type="ECO:0000256" key="6">
    <source>
        <dbReference type="ARBA" id="ARBA00034808"/>
    </source>
</evidence>
<comment type="catalytic activity">
    <reaction evidence="5">
        <text>Couples ATP hydrolysis with the unwinding of duplex DNA by translocating in the 3'-5' direction.</text>
        <dbReference type="EC" id="5.6.2.4"/>
    </reaction>
</comment>
<dbReference type="InterPro" id="IPR027417">
    <property type="entry name" value="P-loop_NTPase"/>
</dbReference>
<evidence type="ECO:0000256" key="2">
    <source>
        <dbReference type="ARBA" id="ARBA00023125"/>
    </source>
</evidence>
<dbReference type="SUPFAM" id="SSF52540">
    <property type="entry name" value="P-loop containing nucleoside triphosphate hydrolases"/>
    <property type="match status" value="1"/>
</dbReference>
<dbReference type="Gene3D" id="3.40.50.300">
    <property type="entry name" value="P-loop containing nucleotide triphosphate hydrolases"/>
    <property type="match status" value="2"/>
</dbReference>
<keyword evidence="2" id="KW-0238">DNA-binding</keyword>
<dbReference type="EC" id="5.6.2.4" evidence="6"/>
<evidence type="ECO:0000256" key="5">
    <source>
        <dbReference type="ARBA" id="ARBA00034617"/>
    </source>
</evidence>
<evidence type="ECO:0000256" key="7">
    <source>
        <dbReference type="ARBA" id="ARBA00044542"/>
    </source>
</evidence>
<feature type="non-terminal residue" evidence="9">
    <location>
        <position position="1"/>
    </location>
</feature>
<keyword evidence="4" id="KW-0539">Nucleus</keyword>
<dbReference type="PROSITE" id="PS51194">
    <property type="entry name" value="HELICASE_CTER"/>
    <property type="match status" value="1"/>
</dbReference>
<comment type="similarity">
    <text evidence="1">Belongs to the helicase family. RecQ subfamily.</text>
</comment>
<protein>
    <recommendedName>
        <fullName evidence="6">DNA 3'-5' helicase</fullName>
        <ecNumber evidence="6">5.6.2.4</ecNumber>
    </recommendedName>
    <alternativeName>
        <fullName evidence="7">DNA 3'-5' helicase BLM</fullName>
    </alternativeName>
</protein>
<dbReference type="SMART" id="SM00490">
    <property type="entry name" value="HELICc"/>
    <property type="match status" value="1"/>
</dbReference>
<accession>A0ABN8PA87</accession>
<dbReference type="PANTHER" id="PTHR13710:SF153">
    <property type="entry name" value="RECQ-LIKE DNA HELICASE BLM"/>
    <property type="match status" value="1"/>
</dbReference>
<sequence>IRGDDFRKDYSQLAMLCATFPQVPVVALTATASKADVKAIKDSLNMKKPLEVIGDPNRANIFYEKVFRKGDDVDFFEELLKPVVRNEQYYPLEAEALPENRLFAQYHAPQTSAMKDQILKELALPASKVRIIVATVAMGMGVDIPSIRCVIHAGQPRSIQEYFQETGRAGGDGKPATAILYHNNRDIAKNREGISEDIRTFCHLETACLRKFLLKCLHACGPGTKVAGHFCCTYCKSNCDCLEICSEIHS</sequence>
<evidence type="ECO:0000256" key="4">
    <source>
        <dbReference type="ARBA" id="ARBA00023242"/>
    </source>
</evidence>
<dbReference type="Pfam" id="PF00271">
    <property type="entry name" value="Helicase_C"/>
    <property type="match status" value="1"/>
</dbReference>
<feature type="domain" description="Helicase C-terminal" evidence="8">
    <location>
        <begin position="45"/>
        <end position="214"/>
    </location>
</feature>
<name>A0ABN8PA87_9CNID</name>
<dbReference type="PANTHER" id="PTHR13710">
    <property type="entry name" value="DNA HELICASE RECQ FAMILY MEMBER"/>
    <property type="match status" value="1"/>
</dbReference>
<dbReference type="EMBL" id="CALNXK010000063">
    <property type="protein sequence ID" value="CAH3139742.1"/>
    <property type="molecule type" value="Genomic_DNA"/>
</dbReference>
<gene>
    <name evidence="9" type="ORF">PLOB_00040798</name>
</gene>
<evidence type="ECO:0000256" key="1">
    <source>
        <dbReference type="ARBA" id="ARBA00005446"/>
    </source>
</evidence>
<dbReference type="InterPro" id="IPR001650">
    <property type="entry name" value="Helicase_C-like"/>
</dbReference>
<keyword evidence="10" id="KW-1185">Reference proteome</keyword>
<keyword evidence="3" id="KW-0413">Isomerase</keyword>
<evidence type="ECO:0000313" key="9">
    <source>
        <dbReference type="EMBL" id="CAH3139742.1"/>
    </source>
</evidence>
<evidence type="ECO:0000259" key="8">
    <source>
        <dbReference type="PROSITE" id="PS51194"/>
    </source>
</evidence>